<evidence type="ECO:0000256" key="7">
    <source>
        <dbReference type="ARBA" id="ARBA00023006"/>
    </source>
</evidence>
<feature type="compositionally biased region" description="Basic residues" evidence="13">
    <location>
        <begin position="120"/>
        <end position="131"/>
    </location>
</feature>
<feature type="compositionally biased region" description="Polar residues" evidence="13">
    <location>
        <begin position="1663"/>
        <end position="1674"/>
    </location>
</feature>
<evidence type="ECO:0000256" key="8">
    <source>
        <dbReference type="ARBA" id="ARBA00023055"/>
    </source>
</evidence>
<keyword evidence="6" id="KW-0256">Endoplasmic reticulum</keyword>
<comment type="similarity">
    <text evidence="3">Belongs to the ATG2 family.</text>
</comment>
<evidence type="ECO:0000256" key="5">
    <source>
        <dbReference type="ARBA" id="ARBA00022448"/>
    </source>
</evidence>
<dbReference type="EMBL" id="JAESVG020000009">
    <property type="protein sequence ID" value="KAG8624629.1"/>
    <property type="molecule type" value="Genomic_DNA"/>
</dbReference>
<reference evidence="14" key="1">
    <citation type="submission" date="2021-07" db="EMBL/GenBank/DDBJ databases">
        <title>Elsinoe batatas strain:CRI-CJ2 Genome sequencing and assembly.</title>
        <authorList>
            <person name="Huang L."/>
        </authorList>
    </citation>
    <scope>NUCLEOTIDE SEQUENCE</scope>
    <source>
        <strain evidence="14">CRI-CJ2</strain>
    </source>
</reference>
<comment type="caution">
    <text evidence="14">The sequence shown here is derived from an EMBL/GenBank/DDBJ whole genome shotgun (WGS) entry which is preliminary data.</text>
</comment>
<name>A0A8K0PGJ0_9PEZI</name>
<comment type="catalytic activity">
    <reaction evidence="10">
        <text>a 1,2-diacyl-sn-glycero-3-phospho-L-serine(in) = a 1,2-diacyl-sn-glycero-3-phospho-L-serine(out)</text>
        <dbReference type="Rhea" id="RHEA:38663"/>
        <dbReference type="ChEBI" id="CHEBI:57262"/>
    </reaction>
</comment>
<proteinExistence type="inferred from homology"/>
<feature type="region of interest" description="Disordered" evidence="13">
    <location>
        <begin position="1663"/>
        <end position="1687"/>
    </location>
</feature>
<feature type="compositionally biased region" description="Basic and acidic residues" evidence="13">
    <location>
        <begin position="442"/>
        <end position="456"/>
    </location>
</feature>
<keyword evidence="8" id="KW-0445">Lipid transport</keyword>
<evidence type="ECO:0000256" key="2">
    <source>
        <dbReference type="ARBA" id="ARBA00004623"/>
    </source>
</evidence>
<evidence type="ECO:0000256" key="4">
    <source>
        <dbReference type="ARBA" id="ARBA00018070"/>
    </source>
</evidence>
<dbReference type="InterPro" id="IPR026849">
    <property type="entry name" value="ATG2"/>
</dbReference>
<evidence type="ECO:0000313" key="15">
    <source>
        <dbReference type="Proteomes" id="UP000809789"/>
    </source>
</evidence>
<evidence type="ECO:0000256" key="3">
    <source>
        <dbReference type="ARBA" id="ARBA00009714"/>
    </source>
</evidence>
<sequence length="2102" mass="229849">MASFLPSSIQKRLLRYALLRTGLLETKELDLESLDITLGRQNSVELRNVGLNTQKLASLLELPPEVRLEVAKVLRLRLNVPADLYNGSITAEAHGIDCEVALQAGSDGQTEDERDISTRSPRHRKTHRRIGRSPPHDPGGHFDDELPTTQDLARSFLMEEPREEIQTLEQRYHSRHRKMKESFADDASDDGQLGTGNTPGLPGFLASFLQGIVDRFEFRIFEVTAKMSIDLEDSAASGGPDGAKGKGQAMRTLTAVLQVESVDLGGISSDTTVPMRRHLAVNNIRLSLEGLRPTDSFPAHLSSTIGRHSASVPSRPASVREPDIVESIYATRSESPDTPSMSTSMKIAQRSDVPTTLASDEIEPPDPFEIRAGEDNLTWNIRRNESSDAASDIWSDSDQAADLAASMTADRYLAGSPRINQTAASNQTASRSLRFDDTTASIPHDRTHASASELHRPPQRSHWPNATASFASAPVETSLTAPESPVVFATDPLLHASAHADLTESRVYSESEGESMFMSAYSTAPNDFSHDPIDGPSEGGFGRPRASKEAYSPTDSADTLPATQEAPITSTDSSLPMEQSQFLKESPRDTGTRTPTGLTDDSMHASPSTPARSSSERSQIVAIDKIDVWITNDSSDNYAEAEKDAPYLARSRKISMSASHAPHLPGAFSVYAEQSASVRFDDPSASSAQVGTAKNGSNSSVEILVGNVQLAIDISMLSEYLCIGKAMGGLAPKHEVSSTSEMQETSTQGKSASVSVKARMIEISTVRSAVEYWRLIDAMSSAIQSPPTLVALKVLNAEVALNPPDSSADWCLRLGKVGVTVGEHQLLSFSDQMQESKVSIYRGDADISLDATSSMTAVSSQKVTQMSLQTKQVNFSLSFDKIEETFSNFGGLSSLLELSSSIASETSARPSPPPSRKGVRFTDSRVLETKPKSETKINARIGGVAAVISSSIASVKLTTSAIKAVARSEYIAAAIDNVQVLGPHVSNGPSVKPVEVVLNSLRFEYLFHPKDADLERLLSLLTPSKNKYENDDDILIDTLLRQRRKGAVVRLTLGTIRARIHDWTFVDKLQAFADDLSSLAAVTKYLPEDERPGLLTLIKIQEVQASIPVNPTFGDMKVTVHDVNVAQIGLPSLVAFSIGVVRAGQDGRSHLIHEFMPVSTSEDLPMIMARMIGDEVEPTLRLKFFNLCVEYSIPTFLALTELGQHIRTDEVIDLATSTVIDLTAVAEHNLISPSSLTSSSSKPAKKISIDILFHDCMIGLQPEGLSSKVVVVLNNAKVTTEAPPKDAIKATVELRKSTVHVADQVEPLPSNSDVVRVALPQRLSSTFEDMGYVSVCSIMAARVDLQITESLDKVDKSVEVDVRNELFLLESCADSTQTLMKTLSALAPPMPPSKEEKFRVEPMTMDEMVSSFTGDAFEPPAGPPSTLFDMDTTEPAADDEDDLFDADMSESFYGGLDALEDPGDDLLIQGDVRGDTAESLLEEDPFEIPDNPNTAKLNNRDLTRALNEQLTSNIEGGPVEFKPFLLTDEQLDRLPGESTALGAPYRWNTPRSARPTLVDTQGRKPLPFKLMVREVHLIWNLYDGYDWQGTRQAISQAVEEVEHRAEERRMRRKTMAEPEDEESIIGDCLFNSIYIGVPANKDPNELRRIINRGIDDLASESESYATSGISKPTNLSGGSGQRVRRRPRRLKLERSKAHKVAFEAKGVSADILVYPSGGEAQNSIDLRVRDFEIFDNLPTSTWRKFMTPWHKESADREMAKPFIHAEITTIRPIPSLAATELVLTITITPIRLHVDQDALDFMTRFFEFKPASAVPSAPSDEPFLQRIEVHTVDLLLDYKPKRVDYAGLRSGRYTEFKNFFILDAAHITLKHAILYGIKGFDPLHDTLNDIWMPDIKANQLPGIISGLATVSPLVNLGTGFAEVIAVPIREYRKDGRVVRSIQKGAVHLMRNTTSEIARFGARMAVGTQNVLTGAETMLSPAQGARRNVQEGWTDVDGEEKEERAVSAYANQPLGVLSGLKSARRHLERDLLMTRDAIIAVQGEVLDSGSASAAAQAVVRHAPTILLRPVIGASKAVGQTLMGAGNQLDREHVRRLEDKYKQR</sequence>
<evidence type="ECO:0000313" key="14">
    <source>
        <dbReference type="EMBL" id="KAG8624629.1"/>
    </source>
</evidence>
<dbReference type="OrthoDB" id="18982at2759"/>
<feature type="compositionally biased region" description="Polar residues" evidence="13">
    <location>
        <begin position="592"/>
        <end position="618"/>
    </location>
</feature>
<dbReference type="GO" id="GO:0000422">
    <property type="term" value="P:autophagy of mitochondrion"/>
    <property type="evidence" value="ECO:0007669"/>
    <property type="project" value="TreeGrafter"/>
</dbReference>
<feature type="region of interest" description="Disordered" evidence="13">
    <location>
        <begin position="104"/>
        <end position="147"/>
    </location>
</feature>
<evidence type="ECO:0000256" key="1">
    <source>
        <dbReference type="ARBA" id="ARBA00004406"/>
    </source>
</evidence>
<dbReference type="GO" id="GO:0034727">
    <property type="term" value="P:piecemeal microautophagy of the nucleus"/>
    <property type="evidence" value="ECO:0007669"/>
    <property type="project" value="TreeGrafter"/>
</dbReference>
<dbReference type="GO" id="GO:0032266">
    <property type="term" value="F:phosphatidylinositol-3-phosphate binding"/>
    <property type="evidence" value="ECO:0007669"/>
    <property type="project" value="TreeGrafter"/>
</dbReference>
<feature type="region of interest" description="Disordered" evidence="13">
    <location>
        <begin position="442"/>
        <end position="465"/>
    </location>
</feature>
<dbReference type="GO" id="GO:0034045">
    <property type="term" value="C:phagophore assembly site membrane"/>
    <property type="evidence" value="ECO:0007669"/>
    <property type="project" value="UniProtKB-SubCell"/>
</dbReference>
<gene>
    <name evidence="14" type="ORF">KVT40_007696</name>
</gene>
<feature type="region of interest" description="Disordered" evidence="13">
    <location>
        <begin position="172"/>
        <end position="198"/>
    </location>
</feature>
<feature type="compositionally biased region" description="Basic and acidic residues" evidence="13">
    <location>
        <begin position="134"/>
        <end position="144"/>
    </location>
</feature>
<feature type="compositionally biased region" description="Polar residues" evidence="13">
    <location>
        <begin position="332"/>
        <end position="358"/>
    </location>
</feature>
<keyword evidence="9" id="KW-0472">Membrane</keyword>
<dbReference type="GO" id="GO:0005789">
    <property type="term" value="C:endoplasmic reticulum membrane"/>
    <property type="evidence" value="ECO:0007669"/>
    <property type="project" value="UniProtKB-SubCell"/>
</dbReference>
<keyword evidence="7" id="KW-0072">Autophagy</keyword>
<comment type="catalytic activity">
    <reaction evidence="12">
        <text>a 1,2-diacyl-sn-glycero-3-phosphocholine(in) = a 1,2-diacyl-sn-glycero-3-phosphocholine(out)</text>
        <dbReference type="Rhea" id="RHEA:38571"/>
        <dbReference type="ChEBI" id="CHEBI:57643"/>
    </reaction>
</comment>
<evidence type="ECO:0000256" key="10">
    <source>
        <dbReference type="ARBA" id="ARBA00024479"/>
    </source>
</evidence>
<evidence type="ECO:0000256" key="9">
    <source>
        <dbReference type="ARBA" id="ARBA00023136"/>
    </source>
</evidence>
<evidence type="ECO:0000256" key="11">
    <source>
        <dbReference type="ARBA" id="ARBA00024615"/>
    </source>
</evidence>
<feature type="compositionally biased region" description="Polar residues" evidence="13">
    <location>
        <begin position="566"/>
        <end position="583"/>
    </location>
</feature>
<dbReference type="PANTHER" id="PTHR13190:SF1">
    <property type="entry name" value="AUTOPHAGY-RELATED 2, ISOFORM A"/>
    <property type="match status" value="1"/>
</dbReference>
<dbReference type="GO" id="GO:0061908">
    <property type="term" value="C:phagophore"/>
    <property type="evidence" value="ECO:0007669"/>
    <property type="project" value="TreeGrafter"/>
</dbReference>
<keyword evidence="5" id="KW-0813">Transport</keyword>
<dbReference type="GO" id="GO:0006869">
    <property type="term" value="P:lipid transport"/>
    <property type="evidence" value="ECO:0007669"/>
    <property type="project" value="UniProtKB-KW"/>
</dbReference>
<protein>
    <recommendedName>
        <fullName evidence="4">Autophagy-related protein 2</fullName>
    </recommendedName>
</protein>
<dbReference type="GO" id="GO:0061709">
    <property type="term" value="P:reticulophagy"/>
    <property type="evidence" value="ECO:0007669"/>
    <property type="project" value="TreeGrafter"/>
</dbReference>
<evidence type="ECO:0000256" key="12">
    <source>
        <dbReference type="ARBA" id="ARBA00024631"/>
    </source>
</evidence>
<evidence type="ECO:0000256" key="13">
    <source>
        <dbReference type="SAM" id="MobiDB-lite"/>
    </source>
</evidence>
<evidence type="ECO:0000256" key="6">
    <source>
        <dbReference type="ARBA" id="ARBA00022824"/>
    </source>
</evidence>
<dbReference type="GO" id="GO:0043495">
    <property type="term" value="F:protein-membrane adaptor activity"/>
    <property type="evidence" value="ECO:0007669"/>
    <property type="project" value="TreeGrafter"/>
</dbReference>
<dbReference type="GO" id="GO:0061723">
    <property type="term" value="P:glycophagy"/>
    <property type="evidence" value="ECO:0007669"/>
    <property type="project" value="TreeGrafter"/>
</dbReference>
<comment type="subcellular location">
    <subcellularLocation>
        <location evidence="1">Endoplasmic reticulum membrane</location>
        <topology evidence="1">Peripheral membrane protein</topology>
    </subcellularLocation>
    <subcellularLocation>
        <location evidence="2">Preautophagosomal structure membrane</location>
        <topology evidence="2">Peripheral membrane protein</topology>
    </subcellularLocation>
</comment>
<dbReference type="Proteomes" id="UP000809789">
    <property type="component" value="Unassembled WGS sequence"/>
</dbReference>
<dbReference type="Pfam" id="PF13329">
    <property type="entry name" value="ATG2_CAD"/>
    <property type="match status" value="1"/>
</dbReference>
<keyword evidence="15" id="KW-1185">Reference proteome</keyword>
<accession>A0A8K0PGJ0</accession>
<comment type="catalytic activity">
    <reaction evidence="11">
        <text>a 1,2-diacyl-sn-glycero-3-phosphoethanolamine(in) = a 1,2-diacyl-sn-glycero-3-phosphoethanolamine(out)</text>
        <dbReference type="Rhea" id="RHEA:38895"/>
        <dbReference type="ChEBI" id="CHEBI:64612"/>
    </reaction>
</comment>
<organism evidence="14 15">
    <name type="scientific">Elsinoe batatas</name>
    <dbReference type="NCBI Taxonomy" id="2601811"/>
    <lineage>
        <taxon>Eukaryota</taxon>
        <taxon>Fungi</taxon>
        <taxon>Dikarya</taxon>
        <taxon>Ascomycota</taxon>
        <taxon>Pezizomycotina</taxon>
        <taxon>Dothideomycetes</taxon>
        <taxon>Dothideomycetidae</taxon>
        <taxon>Myriangiales</taxon>
        <taxon>Elsinoaceae</taxon>
        <taxon>Elsinoe</taxon>
    </lineage>
</organism>
<feature type="region of interest" description="Disordered" evidence="13">
    <location>
        <begin position="527"/>
        <end position="618"/>
    </location>
</feature>
<feature type="region of interest" description="Disordered" evidence="13">
    <location>
        <begin position="332"/>
        <end position="371"/>
    </location>
</feature>
<dbReference type="PANTHER" id="PTHR13190">
    <property type="entry name" value="AUTOPHAGY-RELATED 2, ISOFORM A"/>
    <property type="match status" value="1"/>
</dbReference>
<dbReference type="GO" id="GO:0000045">
    <property type="term" value="P:autophagosome assembly"/>
    <property type="evidence" value="ECO:0007669"/>
    <property type="project" value="TreeGrafter"/>
</dbReference>